<accession>A0A1Y2J4J3</accession>
<evidence type="ECO:0000313" key="3">
    <source>
        <dbReference type="Proteomes" id="UP000193067"/>
    </source>
</evidence>
<sequence>MHVNADRLQPFQRRFSLGPFTVHSPPATLRNVRTIPFSTSSQLPTARTPNTQPSIHRSDEPVPPESLNVVSLLQDLPHPSPNGRRRRGGMWPAATVRDFNSWRCRRGAASQRRT</sequence>
<reference evidence="2 3" key="1">
    <citation type="journal article" date="2015" name="Biotechnol. Biofuels">
        <title>Enhanced degradation of softwood versus hardwood by the white-rot fungus Pycnoporus coccineus.</title>
        <authorList>
            <person name="Couturier M."/>
            <person name="Navarro D."/>
            <person name="Chevret D."/>
            <person name="Henrissat B."/>
            <person name="Piumi F."/>
            <person name="Ruiz-Duenas F.J."/>
            <person name="Martinez A.T."/>
            <person name="Grigoriev I.V."/>
            <person name="Riley R."/>
            <person name="Lipzen A."/>
            <person name="Berrin J.G."/>
            <person name="Master E.R."/>
            <person name="Rosso M.N."/>
        </authorList>
    </citation>
    <scope>NUCLEOTIDE SEQUENCE [LARGE SCALE GENOMIC DNA]</scope>
    <source>
        <strain evidence="2 3">BRFM310</strain>
    </source>
</reference>
<keyword evidence="3" id="KW-1185">Reference proteome</keyword>
<dbReference type="EMBL" id="KZ084087">
    <property type="protein sequence ID" value="OSD07724.1"/>
    <property type="molecule type" value="Genomic_DNA"/>
</dbReference>
<protein>
    <submittedName>
        <fullName evidence="2">Uncharacterized protein</fullName>
    </submittedName>
</protein>
<dbReference type="Proteomes" id="UP000193067">
    <property type="component" value="Unassembled WGS sequence"/>
</dbReference>
<name>A0A1Y2J4J3_TRAC3</name>
<dbReference type="AlphaFoldDB" id="A0A1Y2J4J3"/>
<evidence type="ECO:0000256" key="1">
    <source>
        <dbReference type="SAM" id="MobiDB-lite"/>
    </source>
</evidence>
<evidence type="ECO:0000313" key="2">
    <source>
        <dbReference type="EMBL" id="OSD07724.1"/>
    </source>
</evidence>
<feature type="region of interest" description="Disordered" evidence="1">
    <location>
        <begin position="36"/>
        <end position="65"/>
    </location>
</feature>
<feature type="compositionally biased region" description="Polar residues" evidence="1">
    <location>
        <begin position="36"/>
        <end position="55"/>
    </location>
</feature>
<gene>
    <name evidence="2" type="ORF">PYCCODRAFT_343405</name>
</gene>
<organism evidence="2 3">
    <name type="scientific">Trametes coccinea (strain BRFM310)</name>
    <name type="common">Pycnoporus coccineus</name>
    <dbReference type="NCBI Taxonomy" id="1353009"/>
    <lineage>
        <taxon>Eukaryota</taxon>
        <taxon>Fungi</taxon>
        <taxon>Dikarya</taxon>
        <taxon>Basidiomycota</taxon>
        <taxon>Agaricomycotina</taxon>
        <taxon>Agaricomycetes</taxon>
        <taxon>Polyporales</taxon>
        <taxon>Polyporaceae</taxon>
        <taxon>Trametes</taxon>
    </lineage>
</organism>
<proteinExistence type="predicted"/>